<keyword evidence="2" id="KW-1185">Reference proteome</keyword>
<comment type="caution">
    <text evidence="1">The sequence shown here is derived from an EMBL/GenBank/DDBJ whole genome shotgun (WGS) entry which is preliminary data.</text>
</comment>
<evidence type="ECO:0000313" key="1">
    <source>
        <dbReference type="EMBL" id="MBW0518556.1"/>
    </source>
</evidence>
<dbReference type="AlphaFoldDB" id="A0A9Q3EGQ4"/>
<organism evidence="1 2">
    <name type="scientific">Austropuccinia psidii MF-1</name>
    <dbReference type="NCBI Taxonomy" id="1389203"/>
    <lineage>
        <taxon>Eukaryota</taxon>
        <taxon>Fungi</taxon>
        <taxon>Dikarya</taxon>
        <taxon>Basidiomycota</taxon>
        <taxon>Pucciniomycotina</taxon>
        <taxon>Pucciniomycetes</taxon>
        <taxon>Pucciniales</taxon>
        <taxon>Sphaerophragmiaceae</taxon>
        <taxon>Austropuccinia</taxon>
    </lineage>
</organism>
<protein>
    <submittedName>
        <fullName evidence="1">Uncharacterized protein</fullName>
    </submittedName>
</protein>
<gene>
    <name evidence="1" type="ORF">O181_058271</name>
</gene>
<evidence type="ECO:0000313" key="2">
    <source>
        <dbReference type="Proteomes" id="UP000765509"/>
    </source>
</evidence>
<dbReference type="Proteomes" id="UP000765509">
    <property type="component" value="Unassembled WGS sequence"/>
</dbReference>
<sequence length="81" mass="9429">MDKDLKKLLFQYREAFASEDEPMGDIKVHEVDIMLNVEGPYHPLLRRPAYPDSPRARESLEADINELMKLGALRNVDTMRK</sequence>
<dbReference type="EMBL" id="AVOT02026724">
    <property type="protein sequence ID" value="MBW0518556.1"/>
    <property type="molecule type" value="Genomic_DNA"/>
</dbReference>
<proteinExistence type="predicted"/>
<accession>A0A9Q3EGQ4</accession>
<reference evidence="1" key="1">
    <citation type="submission" date="2021-03" db="EMBL/GenBank/DDBJ databases">
        <title>Draft genome sequence of rust myrtle Austropuccinia psidii MF-1, a brazilian biotype.</title>
        <authorList>
            <person name="Quecine M.C."/>
            <person name="Pachon D.M.R."/>
            <person name="Bonatelli M.L."/>
            <person name="Correr F.H."/>
            <person name="Franceschini L.M."/>
            <person name="Leite T.F."/>
            <person name="Margarido G.R.A."/>
            <person name="Almeida C.A."/>
            <person name="Ferrarezi J.A."/>
            <person name="Labate C.A."/>
        </authorList>
    </citation>
    <scope>NUCLEOTIDE SEQUENCE</scope>
    <source>
        <strain evidence="1">MF-1</strain>
    </source>
</reference>
<dbReference type="OrthoDB" id="3068303at2759"/>
<name>A0A9Q3EGQ4_9BASI</name>